<dbReference type="GO" id="GO:0044571">
    <property type="term" value="P:[2Fe-2S] cluster assembly"/>
    <property type="evidence" value="ECO:0007669"/>
    <property type="project" value="InterPro"/>
</dbReference>
<dbReference type="PANTHER" id="PTHR14021">
    <property type="entry name" value="IRON-SULFUR CLUSTER CO-CHAPERONE PROTEIN HSCB"/>
    <property type="match status" value="1"/>
</dbReference>
<dbReference type="InterPro" id="IPR004640">
    <property type="entry name" value="HscB"/>
</dbReference>
<comment type="similarity">
    <text evidence="1 4">Belongs to the HscB family.</text>
</comment>
<dbReference type="HAMAP" id="MF_00682">
    <property type="entry name" value="HscB"/>
    <property type="match status" value="1"/>
</dbReference>
<dbReference type="InterPro" id="IPR009073">
    <property type="entry name" value="HscB_oligo_C"/>
</dbReference>
<keyword evidence="2 4" id="KW-0143">Chaperone</keyword>
<dbReference type="GO" id="GO:1990230">
    <property type="term" value="C:iron-sulfur cluster transfer complex"/>
    <property type="evidence" value="ECO:0007669"/>
    <property type="project" value="TreeGrafter"/>
</dbReference>
<dbReference type="PANTHER" id="PTHR14021:SF15">
    <property type="entry name" value="IRON-SULFUR CLUSTER CO-CHAPERONE PROTEIN HSCB"/>
    <property type="match status" value="1"/>
</dbReference>
<evidence type="ECO:0000259" key="5">
    <source>
        <dbReference type="PROSITE" id="PS50076"/>
    </source>
</evidence>
<organism evidence="6 7">
    <name type="scientific">OM182 bacterium BACL3 MAG-120507-bin80</name>
    <dbReference type="NCBI Taxonomy" id="1655577"/>
    <lineage>
        <taxon>Bacteria</taxon>
        <taxon>Pseudomonadati</taxon>
        <taxon>Pseudomonadota</taxon>
        <taxon>Gammaproteobacteria</taxon>
        <taxon>OMG group</taxon>
        <taxon>OM182 clade</taxon>
    </lineage>
</organism>
<evidence type="ECO:0000256" key="3">
    <source>
        <dbReference type="ARBA" id="ARBA00025596"/>
    </source>
</evidence>
<dbReference type="SUPFAM" id="SSF46565">
    <property type="entry name" value="Chaperone J-domain"/>
    <property type="match status" value="1"/>
</dbReference>
<dbReference type="InterPro" id="IPR036869">
    <property type="entry name" value="J_dom_sf"/>
</dbReference>
<reference evidence="6 7" key="1">
    <citation type="submission" date="2015-10" db="EMBL/GenBank/DDBJ databases">
        <title>Metagenome-Assembled Genomes uncover a global brackish microbiome.</title>
        <authorList>
            <person name="Hugerth L.W."/>
            <person name="Larsson J."/>
            <person name="Alneberg J."/>
            <person name="Lindh M.V."/>
            <person name="Legrand C."/>
            <person name="Pinhassi J."/>
            <person name="Andersson A.F."/>
        </authorList>
    </citation>
    <scope>NUCLEOTIDE SEQUENCE [LARGE SCALE GENOMIC DNA]</scope>
    <source>
        <strain evidence="6">BACL4 MAG-120507-bin80</strain>
    </source>
</reference>
<evidence type="ECO:0000256" key="4">
    <source>
        <dbReference type="HAMAP-Rule" id="MF_00682"/>
    </source>
</evidence>
<evidence type="ECO:0000313" key="7">
    <source>
        <dbReference type="Proteomes" id="UP000051934"/>
    </source>
</evidence>
<comment type="subunit">
    <text evidence="4">Interacts with HscA and stimulates its ATPase activity.</text>
</comment>
<dbReference type="InterPro" id="IPR001623">
    <property type="entry name" value="DnaJ_domain"/>
</dbReference>
<dbReference type="Proteomes" id="UP000051934">
    <property type="component" value="Unassembled WGS sequence"/>
</dbReference>
<dbReference type="PROSITE" id="PS50076">
    <property type="entry name" value="DNAJ_2"/>
    <property type="match status" value="1"/>
</dbReference>
<dbReference type="AlphaFoldDB" id="A0A0R2SH99"/>
<comment type="function">
    <text evidence="3 4">Co-chaperone involved in the maturation of iron-sulfur cluster-containing proteins. Seems to help targeting proteins to be folded toward HscA.</text>
</comment>
<dbReference type="GO" id="GO:0051087">
    <property type="term" value="F:protein-folding chaperone binding"/>
    <property type="evidence" value="ECO:0007669"/>
    <property type="project" value="InterPro"/>
</dbReference>
<sequence>MQAPQDYFSLFSLERRFAIDKKALSARFRDLQSESHPDKVAAADEQTKLLAVQQSSLLNDAYATLKSPLARAGYLLQLHGVDVEGVSQTDLDMAVLMEQMELRETVADAPAGEAGLAVLAPIKQDIGNRIAEREERFVAGLEANDLPGAKRVFHELQFLHKLFQEIEVSEERRLGF</sequence>
<dbReference type="EMBL" id="LIBB01000068">
    <property type="protein sequence ID" value="KRO72448.1"/>
    <property type="molecule type" value="Genomic_DNA"/>
</dbReference>
<evidence type="ECO:0000256" key="2">
    <source>
        <dbReference type="ARBA" id="ARBA00023186"/>
    </source>
</evidence>
<evidence type="ECO:0000313" key="6">
    <source>
        <dbReference type="EMBL" id="KRO72448.1"/>
    </source>
</evidence>
<feature type="domain" description="J" evidence="5">
    <location>
        <begin position="6"/>
        <end position="78"/>
    </location>
</feature>
<dbReference type="GO" id="GO:0001671">
    <property type="term" value="F:ATPase activator activity"/>
    <property type="evidence" value="ECO:0007669"/>
    <property type="project" value="InterPro"/>
</dbReference>
<comment type="caution">
    <text evidence="6">The sequence shown here is derived from an EMBL/GenBank/DDBJ whole genome shotgun (WGS) entry which is preliminary data.</text>
</comment>
<dbReference type="SMART" id="SM00271">
    <property type="entry name" value="DnaJ"/>
    <property type="match status" value="1"/>
</dbReference>
<proteinExistence type="inferred from homology"/>
<protein>
    <recommendedName>
        <fullName evidence="4">Co-chaperone protein HscB homolog</fullName>
    </recommendedName>
</protein>
<evidence type="ECO:0000256" key="1">
    <source>
        <dbReference type="ARBA" id="ARBA00010476"/>
    </source>
</evidence>
<dbReference type="GO" id="GO:0006457">
    <property type="term" value="P:protein folding"/>
    <property type="evidence" value="ECO:0007669"/>
    <property type="project" value="UniProtKB-UniRule"/>
</dbReference>
<dbReference type="Gene3D" id="1.20.1280.20">
    <property type="entry name" value="HscB, C-terminal domain"/>
    <property type="match status" value="1"/>
</dbReference>
<dbReference type="Pfam" id="PF07743">
    <property type="entry name" value="HSCB_C"/>
    <property type="match status" value="1"/>
</dbReference>
<dbReference type="SUPFAM" id="SSF47144">
    <property type="entry name" value="HSC20 (HSCB), C-terminal oligomerisation domain"/>
    <property type="match status" value="1"/>
</dbReference>
<dbReference type="NCBIfam" id="TIGR00714">
    <property type="entry name" value="hscB"/>
    <property type="match status" value="1"/>
</dbReference>
<accession>A0A0R2SH99</accession>
<dbReference type="GO" id="GO:0051259">
    <property type="term" value="P:protein complex oligomerization"/>
    <property type="evidence" value="ECO:0007669"/>
    <property type="project" value="InterPro"/>
</dbReference>
<gene>
    <name evidence="4" type="primary">hscB</name>
    <name evidence="6" type="ORF">ABR69_05480</name>
</gene>
<dbReference type="InterPro" id="IPR036386">
    <property type="entry name" value="HscB_C_sf"/>
</dbReference>
<dbReference type="Gene3D" id="1.10.287.110">
    <property type="entry name" value="DnaJ domain"/>
    <property type="match status" value="1"/>
</dbReference>
<name>A0A0R2SH99_9GAMM</name>